<proteinExistence type="predicted"/>
<dbReference type="RefSeq" id="WP_277582325.1">
    <property type="nucleotide sequence ID" value="NZ_JAMBPV010000013.1"/>
</dbReference>
<organism evidence="1 2">
    <name type="scientific">Staphylococcus equorum</name>
    <dbReference type="NCBI Taxonomy" id="246432"/>
    <lineage>
        <taxon>Bacteria</taxon>
        <taxon>Bacillati</taxon>
        <taxon>Bacillota</taxon>
        <taxon>Bacilli</taxon>
        <taxon>Bacillales</taxon>
        <taxon>Staphylococcaceae</taxon>
        <taxon>Staphylococcus</taxon>
    </lineage>
</organism>
<evidence type="ECO:0000313" key="2">
    <source>
        <dbReference type="Proteomes" id="UP001152302"/>
    </source>
</evidence>
<dbReference type="Proteomes" id="UP001152302">
    <property type="component" value="Unassembled WGS sequence"/>
</dbReference>
<dbReference type="EMBL" id="JAMBPX010000008">
    <property type="protein sequence ID" value="MDG0860058.1"/>
    <property type="molecule type" value="Genomic_DNA"/>
</dbReference>
<evidence type="ECO:0000313" key="1">
    <source>
        <dbReference type="EMBL" id="MDG0860058.1"/>
    </source>
</evidence>
<accession>A0A9X4LBI4</accession>
<sequence length="62" mass="7107">MMEQYTEAELQQSRAQIFSLLTKCQKALTQLEQKGNPNSRTTLLKNRIQALEIAVSLIDEKL</sequence>
<protein>
    <submittedName>
        <fullName evidence="1">Uncharacterized protein</fullName>
    </submittedName>
</protein>
<comment type="caution">
    <text evidence="1">The sequence shown here is derived from an EMBL/GenBank/DDBJ whole genome shotgun (WGS) entry which is preliminary data.</text>
</comment>
<name>A0A9X4LBI4_9STAP</name>
<gene>
    <name evidence="1" type="ORF">M4L21_12030</name>
</gene>
<reference evidence="1" key="1">
    <citation type="submission" date="2022-05" db="EMBL/GenBank/DDBJ databases">
        <title>Comparative genomics of Staphylococcus equorum isolates.</title>
        <authorList>
            <person name="Luelf R.H."/>
        </authorList>
    </citation>
    <scope>NUCLEOTIDE SEQUENCE</scope>
    <source>
        <strain evidence="1">TMW 2.2343</strain>
    </source>
</reference>
<dbReference type="AlphaFoldDB" id="A0A9X4LBI4"/>